<dbReference type="FunFam" id="3.40.50.1000:FF:000168">
    <property type="entry name" value="D,D-heptose 1,7-bisphosphate phosphatase"/>
    <property type="match status" value="1"/>
</dbReference>
<evidence type="ECO:0000256" key="17">
    <source>
        <dbReference type="PIRSR" id="PIRSR004682-4"/>
    </source>
</evidence>
<dbReference type="EMBL" id="CP043046">
    <property type="protein sequence ID" value="QEI08121.1"/>
    <property type="molecule type" value="Genomic_DNA"/>
</dbReference>
<evidence type="ECO:0000256" key="14">
    <source>
        <dbReference type="PIRNR" id="PIRNR004682"/>
    </source>
</evidence>
<feature type="site" description="Contributes to substrate recognition" evidence="16">
    <location>
        <position position="100"/>
    </location>
</feature>
<dbReference type="InterPro" id="IPR006543">
    <property type="entry name" value="Histidinol-phos"/>
</dbReference>
<evidence type="ECO:0000256" key="9">
    <source>
        <dbReference type="ARBA" id="ARBA00022801"/>
    </source>
</evidence>
<feature type="binding site" evidence="17">
    <location>
        <position position="97"/>
    </location>
    <ligand>
        <name>Zn(2+)</name>
        <dbReference type="ChEBI" id="CHEBI:29105"/>
    </ligand>
</feature>
<dbReference type="KEGG" id="pacr:FXN63_21455"/>
<evidence type="ECO:0000256" key="5">
    <source>
        <dbReference type="ARBA" id="ARBA00004708"/>
    </source>
</evidence>
<gene>
    <name evidence="18" type="primary">gmhB</name>
    <name evidence="18" type="ORF">FXN63_21455</name>
</gene>
<evidence type="ECO:0000256" key="15">
    <source>
        <dbReference type="PIRSR" id="PIRSR004682-1"/>
    </source>
</evidence>
<comment type="pathway">
    <text evidence="5">Nucleotide-sugar biosynthesis; ADP-L-glycero-beta-D-manno-heptose biosynthesis; ADP-L-glycero-beta-D-manno-heptose from D-glycero-beta-D-manno-heptose 7-phosphate: step 2/4.</text>
</comment>
<feature type="site" description="Stabilizes the phosphoryl group" evidence="16">
    <location>
        <position position="101"/>
    </location>
</feature>
<feature type="binding site" evidence="17">
    <location>
        <position position="126"/>
    </location>
    <ligand>
        <name>Mg(2+)</name>
        <dbReference type="ChEBI" id="CHEBI:18420"/>
    </ligand>
</feature>
<dbReference type="Proteomes" id="UP000325161">
    <property type="component" value="Chromosome"/>
</dbReference>
<evidence type="ECO:0000256" key="11">
    <source>
        <dbReference type="ARBA" id="ARBA00022842"/>
    </source>
</evidence>
<evidence type="ECO:0000256" key="4">
    <source>
        <dbReference type="ARBA" id="ARBA00004496"/>
    </source>
</evidence>
<dbReference type="Gene3D" id="3.40.50.1000">
    <property type="entry name" value="HAD superfamily/HAD-like"/>
    <property type="match status" value="1"/>
</dbReference>
<dbReference type="PIRSF" id="PIRSF004682">
    <property type="entry name" value="GmhB"/>
    <property type="match status" value="1"/>
</dbReference>
<feature type="site" description="Stabilizes the phosphoryl group" evidence="16">
    <location>
        <position position="50"/>
    </location>
</feature>
<dbReference type="OrthoDB" id="9781367at2"/>
<dbReference type="GO" id="GO:0005975">
    <property type="term" value="P:carbohydrate metabolic process"/>
    <property type="evidence" value="ECO:0007669"/>
    <property type="project" value="InterPro"/>
</dbReference>
<dbReference type="AlphaFoldDB" id="A0A5C0B5H8"/>
<feature type="active site" description="Proton donor" evidence="15">
    <location>
        <position position="9"/>
    </location>
</feature>
<evidence type="ECO:0000313" key="19">
    <source>
        <dbReference type="Proteomes" id="UP000325161"/>
    </source>
</evidence>
<evidence type="ECO:0000256" key="8">
    <source>
        <dbReference type="ARBA" id="ARBA00022723"/>
    </source>
</evidence>
<evidence type="ECO:0000256" key="10">
    <source>
        <dbReference type="ARBA" id="ARBA00022833"/>
    </source>
</evidence>
<dbReference type="InterPro" id="IPR023214">
    <property type="entry name" value="HAD_sf"/>
</dbReference>
<dbReference type="EC" id="3.1.3.-" evidence="14"/>
<dbReference type="RefSeq" id="WP_148817388.1">
    <property type="nucleotide sequence ID" value="NZ_CP043046.1"/>
</dbReference>
<dbReference type="CDD" id="cd07503">
    <property type="entry name" value="HAD_HisB-N"/>
    <property type="match status" value="1"/>
</dbReference>
<dbReference type="InterPro" id="IPR036412">
    <property type="entry name" value="HAD-like_sf"/>
</dbReference>
<sequence length="185" mass="19833">MKFLILDRDGVINQDSPDFVKKPDEWIALPGALEAIARLNRAGWRVVVATNQSGLGRCLFDTSALNAIHTKFRAELTRAGGNVEGIFICPHAPDEQCDCRKPLPGMFLDIGRRFDIDLTQVHAVGDSARDLIAARAAGCKTWLVLTGNGAKTLAAGDLPEGTRVCADLSAVADELIPPSNKAQQG</sequence>
<feature type="binding site" evidence="17">
    <location>
        <position position="99"/>
    </location>
    <ligand>
        <name>Zn(2+)</name>
        <dbReference type="ChEBI" id="CHEBI:29105"/>
    </ligand>
</feature>
<keyword evidence="11 17" id="KW-0460">Magnesium</keyword>
<keyword evidence="8 17" id="KW-0479">Metal-binding</keyword>
<evidence type="ECO:0000256" key="13">
    <source>
        <dbReference type="ARBA" id="ARBA00061616"/>
    </source>
</evidence>
<evidence type="ECO:0000256" key="6">
    <source>
        <dbReference type="ARBA" id="ARBA00011245"/>
    </source>
</evidence>
<dbReference type="SUPFAM" id="SSF56784">
    <property type="entry name" value="HAD-like"/>
    <property type="match status" value="1"/>
</dbReference>
<reference evidence="18 19" key="1">
    <citation type="submission" date="2019-08" db="EMBL/GenBank/DDBJ databases">
        <title>Amphibian skin-associated Pigmentiphaga: genome sequence and occurrence across geography and hosts.</title>
        <authorList>
            <person name="Bletz M.C."/>
            <person name="Bunk B."/>
            <person name="Sproeer C."/>
            <person name="Biwer P."/>
            <person name="Reiter S."/>
            <person name="Rabemananjara F.C.E."/>
            <person name="Schulz S."/>
            <person name="Overmann J."/>
            <person name="Vences M."/>
        </authorList>
    </citation>
    <scope>NUCLEOTIDE SEQUENCE [LARGE SCALE GENOMIC DNA]</scope>
    <source>
        <strain evidence="18 19">Mada1488</strain>
    </source>
</reference>
<keyword evidence="9 14" id="KW-0378">Hydrolase</keyword>
<feature type="binding site" evidence="17">
    <location>
        <position position="89"/>
    </location>
    <ligand>
        <name>Zn(2+)</name>
        <dbReference type="ChEBI" id="CHEBI:29105"/>
    </ligand>
</feature>
<dbReference type="PANTHER" id="PTHR42891:SF1">
    <property type="entry name" value="D-GLYCERO-BETA-D-MANNO-HEPTOSE-1,7-BISPHOSPHATE 7-PHOSPHATASE"/>
    <property type="match status" value="1"/>
</dbReference>
<comment type="cofactor">
    <cofactor evidence="3 17">
        <name>Zn(2+)</name>
        <dbReference type="ChEBI" id="CHEBI:29105"/>
    </cofactor>
</comment>
<evidence type="ECO:0000256" key="1">
    <source>
        <dbReference type="ARBA" id="ARBA00001226"/>
    </source>
</evidence>
<feature type="binding site" evidence="17">
    <location>
        <position position="7"/>
    </location>
    <ligand>
        <name>Mg(2+)</name>
        <dbReference type="ChEBI" id="CHEBI:18420"/>
    </ligand>
</feature>
<evidence type="ECO:0000256" key="3">
    <source>
        <dbReference type="ARBA" id="ARBA00001947"/>
    </source>
</evidence>
<dbReference type="Pfam" id="PF13242">
    <property type="entry name" value="Hydrolase_like"/>
    <property type="match status" value="1"/>
</dbReference>
<keyword evidence="12 14" id="KW-0119">Carbohydrate metabolism</keyword>
<evidence type="ECO:0000256" key="16">
    <source>
        <dbReference type="PIRSR" id="PIRSR004682-3"/>
    </source>
</evidence>
<comment type="cofactor">
    <cofactor evidence="2 17">
        <name>Mg(2+)</name>
        <dbReference type="ChEBI" id="CHEBI:18420"/>
    </cofactor>
</comment>
<feature type="active site" description="Nucleophile" evidence="15">
    <location>
        <position position="7"/>
    </location>
</feature>
<comment type="subunit">
    <text evidence="6">Monomer.</text>
</comment>
<dbReference type="NCBIfam" id="NF006506">
    <property type="entry name" value="PRK08942.1"/>
    <property type="match status" value="1"/>
</dbReference>
<organism evidence="18 19">
    <name type="scientific">Pigmentiphaga aceris</name>
    <dbReference type="NCBI Taxonomy" id="1940612"/>
    <lineage>
        <taxon>Bacteria</taxon>
        <taxon>Pseudomonadati</taxon>
        <taxon>Pseudomonadota</taxon>
        <taxon>Betaproteobacteria</taxon>
        <taxon>Burkholderiales</taxon>
        <taxon>Alcaligenaceae</taxon>
        <taxon>Pigmentiphaga</taxon>
    </lineage>
</organism>
<dbReference type="InterPro" id="IPR006549">
    <property type="entry name" value="HAD-SF_hydro_IIIA"/>
</dbReference>
<evidence type="ECO:0000256" key="7">
    <source>
        <dbReference type="ARBA" id="ARBA00022490"/>
    </source>
</evidence>
<feature type="binding site" evidence="17">
    <location>
        <position position="9"/>
    </location>
    <ligand>
        <name>Mg(2+)</name>
        <dbReference type="ChEBI" id="CHEBI:18420"/>
    </ligand>
</feature>
<feature type="binding site" evidence="17">
    <location>
        <position position="91"/>
    </location>
    <ligand>
        <name>Zn(2+)</name>
        <dbReference type="ChEBI" id="CHEBI:29105"/>
    </ligand>
</feature>
<evidence type="ECO:0000256" key="12">
    <source>
        <dbReference type="ARBA" id="ARBA00023277"/>
    </source>
</evidence>
<dbReference type="PANTHER" id="PTHR42891">
    <property type="entry name" value="D-GLYCERO-BETA-D-MANNO-HEPTOSE-1,7-BISPHOSPHATE 7-PHOSPHATASE"/>
    <property type="match status" value="1"/>
</dbReference>
<keyword evidence="7 14" id="KW-0963">Cytoplasm</keyword>
<dbReference type="GO" id="GO:0046872">
    <property type="term" value="F:metal ion binding"/>
    <property type="evidence" value="ECO:0007669"/>
    <property type="project" value="UniProtKB-KW"/>
</dbReference>
<dbReference type="NCBIfam" id="TIGR01656">
    <property type="entry name" value="Histidinol-ppas"/>
    <property type="match status" value="1"/>
</dbReference>
<comment type="catalytic activity">
    <reaction evidence="1">
        <text>D-glycero-beta-D-manno-heptose 1,7-bisphosphate + H2O = D-glycero-beta-D-manno-heptose 1-phosphate + phosphate</text>
        <dbReference type="Rhea" id="RHEA:28518"/>
        <dbReference type="ChEBI" id="CHEBI:15377"/>
        <dbReference type="ChEBI" id="CHEBI:43474"/>
        <dbReference type="ChEBI" id="CHEBI:60208"/>
        <dbReference type="ChEBI" id="CHEBI:61593"/>
        <dbReference type="EC" id="3.1.3.82"/>
    </reaction>
</comment>
<proteinExistence type="inferred from homology"/>
<dbReference type="GO" id="GO:0034200">
    <property type="term" value="F:D-glycero-beta-D-manno-heptose 1,7-bisphosphate 7-phosphatase activity"/>
    <property type="evidence" value="ECO:0007669"/>
    <property type="project" value="UniProtKB-EC"/>
</dbReference>
<evidence type="ECO:0000313" key="18">
    <source>
        <dbReference type="EMBL" id="QEI08121.1"/>
    </source>
</evidence>
<evidence type="ECO:0000256" key="2">
    <source>
        <dbReference type="ARBA" id="ARBA00001946"/>
    </source>
</evidence>
<dbReference type="GO" id="GO:0005737">
    <property type="term" value="C:cytoplasm"/>
    <property type="evidence" value="ECO:0007669"/>
    <property type="project" value="UniProtKB-SubCell"/>
</dbReference>
<comment type="subcellular location">
    <subcellularLocation>
        <location evidence="4 14">Cytoplasm</location>
    </subcellularLocation>
</comment>
<keyword evidence="10 17" id="KW-0862">Zinc</keyword>
<accession>A0A5C0B5H8</accession>
<name>A0A5C0B5H8_9BURK</name>
<dbReference type="InterPro" id="IPR004446">
    <property type="entry name" value="Heptose_bisP_phosphatase"/>
</dbReference>
<keyword evidence="19" id="KW-1185">Reference proteome</keyword>
<dbReference type="NCBIfam" id="TIGR01662">
    <property type="entry name" value="HAD-SF-IIIA"/>
    <property type="match status" value="1"/>
</dbReference>
<protein>
    <recommendedName>
        <fullName evidence="14">D,D-heptose 1,7-bisphosphate phosphatase</fullName>
        <ecNumber evidence="14">3.1.3.-</ecNumber>
    </recommendedName>
</protein>
<comment type="similarity">
    <text evidence="13 14">Belongs to the gmhB family.</text>
</comment>